<dbReference type="Gene3D" id="3.40.50.2300">
    <property type="match status" value="2"/>
</dbReference>
<evidence type="ECO:0000256" key="3">
    <source>
        <dbReference type="ARBA" id="ARBA00023163"/>
    </source>
</evidence>
<dbReference type="OrthoDB" id="3595338at2"/>
<dbReference type="AlphaFoldDB" id="A0A1H1VBG3"/>
<dbReference type="Proteomes" id="UP000199700">
    <property type="component" value="Chromosome"/>
</dbReference>
<feature type="compositionally biased region" description="Gly residues" evidence="4">
    <location>
        <begin position="317"/>
        <end position="333"/>
    </location>
</feature>
<evidence type="ECO:0000256" key="1">
    <source>
        <dbReference type="ARBA" id="ARBA00023015"/>
    </source>
</evidence>
<dbReference type="EMBL" id="LT629739">
    <property type="protein sequence ID" value="SDS81950.1"/>
    <property type="molecule type" value="Genomic_DNA"/>
</dbReference>
<feature type="domain" description="HTH lacI-type" evidence="5">
    <location>
        <begin position="8"/>
        <end position="62"/>
    </location>
</feature>
<evidence type="ECO:0000259" key="5">
    <source>
        <dbReference type="PROSITE" id="PS50932"/>
    </source>
</evidence>
<evidence type="ECO:0000313" key="7">
    <source>
        <dbReference type="Proteomes" id="UP000199700"/>
    </source>
</evidence>
<dbReference type="Gene3D" id="1.10.260.40">
    <property type="entry name" value="lambda repressor-like DNA-binding domains"/>
    <property type="match status" value="1"/>
</dbReference>
<name>A0A1H1VBG3_BRESA</name>
<dbReference type="GO" id="GO:0000976">
    <property type="term" value="F:transcription cis-regulatory region binding"/>
    <property type="evidence" value="ECO:0007669"/>
    <property type="project" value="TreeGrafter"/>
</dbReference>
<feature type="region of interest" description="Disordered" evidence="4">
    <location>
        <begin position="310"/>
        <end position="359"/>
    </location>
</feature>
<dbReference type="PANTHER" id="PTHR30146:SF109">
    <property type="entry name" value="HTH-TYPE TRANSCRIPTIONAL REGULATOR GALS"/>
    <property type="match status" value="1"/>
</dbReference>
<proteinExistence type="predicted"/>
<sequence>MAKQNDRPTLATVASRAGVSIKTASRVLNGEKHVATSTAEKVEDAAAELGFRLNSTARRLRAGGRSPYIGVIMSDGRDPFQSRLFTLLEAELGRVGLRPVVTITADDPERERAFLDECLANDMSGLCIIRSHPDAARSYAEAASADVKIVSFDPSTAGGAVAVIAGDEKRAGRLAATQLLDHGHISIGVVGDHSTSPITVDRLAGIRSAFARRSDVGWRAYMEEDAHDLVSAKNVVAAWLGSRTAPSALITLSATLTQGAIDACRRLDQWPALVGIDDFPTADLLDVTVIDRDVASMAAEAVRRLQDASHSALDAGAGHGSDGAGHGSDGAVGSGPSPRRWEIPVHVIARGSGEEPPDK</sequence>
<dbReference type="RefSeq" id="WP_092106702.1">
    <property type="nucleotide sequence ID" value="NZ_LT629739.1"/>
</dbReference>
<reference evidence="6" key="1">
    <citation type="submission" date="2016-10" db="EMBL/GenBank/DDBJ databases">
        <authorList>
            <person name="Varghese N."/>
            <person name="Submissions S."/>
        </authorList>
    </citation>
    <scope>NUCLEOTIDE SEQUENCE [LARGE SCALE GENOMIC DNA]</scope>
    <source>
        <strain evidence="6">DSM 22082</strain>
    </source>
</reference>
<dbReference type="InterPro" id="IPR025997">
    <property type="entry name" value="SBP_2_dom"/>
</dbReference>
<dbReference type="InterPro" id="IPR000843">
    <property type="entry name" value="HTH_LacI"/>
</dbReference>
<gene>
    <name evidence="6" type="ORF">SAMN04489751_2957</name>
</gene>
<keyword evidence="1" id="KW-0805">Transcription regulation</keyword>
<evidence type="ECO:0000256" key="2">
    <source>
        <dbReference type="ARBA" id="ARBA00023125"/>
    </source>
</evidence>
<evidence type="ECO:0000256" key="4">
    <source>
        <dbReference type="SAM" id="MobiDB-lite"/>
    </source>
</evidence>
<dbReference type="CDD" id="cd06267">
    <property type="entry name" value="PBP1_LacI_sugar_binding-like"/>
    <property type="match status" value="1"/>
</dbReference>
<accession>A0A1H1VBG3</accession>
<keyword evidence="3" id="KW-0804">Transcription</keyword>
<dbReference type="SMART" id="SM00354">
    <property type="entry name" value="HTH_LACI"/>
    <property type="match status" value="1"/>
</dbReference>
<keyword evidence="7" id="KW-1185">Reference proteome</keyword>
<dbReference type="CDD" id="cd01392">
    <property type="entry name" value="HTH_LacI"/>
    <property type="match status" value="1"/>
</dbReference>
<protein>
    <submittedName>
        <fullName evidence="6">Transcriptional regulator, LacI family</fullName>
    </submittedName>
</protein>
<dbReference type="Pfam" id="PF00356">
    <property type="entry name" value="LacI"/>
    <property type="match status" value="1"/>
</dbReference>
<evidence type="ECO:0000313" key="6">
    <source>
        <dbReference type="EMBL" id="SDS81950.1"/>
    </source>
</evidence>
<dbReference type="PROSITE" id="PS50932">
    <property type="entry name" value="HTH_LACI_2"/>
    <property type="match status" value="1"/>
</dbReference>
<keyword evidence="2" id="KW-0238">DNA-binding</keyword>
<dbReference type="InterPro" id="IPR010982">
    <property type="entry name" value="Lambda_DNA-bd_dom_sf"/>
</dbReference>
<dbReference type="InterPro" id="IPR028082">
    <property type="entry name" value="Peripla_BP_I"/>
</dbReference>
<dbReference type="Pfam" id="PF13407">
    <property type="entry name" value="Peripla_BP_4"/>
    <property type="match status" value="1"/>
</dbReference>
<dbReference type="SUPFAM" id="SSF53822">
    <property type="entry name" value="Periplasmic binding protein-like I"/>
    <property type="match status" value="1"/>
</dbReference>
<dbReference type="GO" id="GO:0003700">
    <property type="term" value="F:DNA-binding transcription factor activity"/>
    <property type="evidence" value="ECO:0007669"/>
    <property type="project" value="TreeGrafter"/>
</dbReference>
<dbReference type="PANTHER" id="PTHR30146">
    <property type="entry name" value="LACI-RELATED TRANSCRIPTIONAL REPRESSOR"/>
    <property type="match status" value="1"/>
</dbReference>
<dbReference type="SUPFAM" id="SSF47413">
    <property type="entry name" value="lambda repressor-like DNA-binding domains"/>
    <property type="match status" value="1"/>
</dbReference>
<organism evidence="6 7">
    <name type="scientific">Brevibacterium sandarakinum</name>
    <dbReference type="NCBI Taxonomy" id="629680"/>
    <lineage>
        <taxon>Bacteria</taxon>
        <taxon>Bacillati</taxon>
        <taxon>Actinomycetota</taxon>
        <taxon>Actinomycetes</taxon>
        <taxon>Micrococcales</taxon>
        <taxon>Brevibacteriaceae</taxon>
        <taxon>Brevibacterium</taxon>
    </lineage>
</organism>
<dbReference type="STRING" id="629680.SAMN04489751_2957"/>